<reference evidence="1 2" key="1">
    <citation type="submission" date="2021-03" db="EMBL/GenBank/DDBJ databases">
        <title>Sequencing the genomes of 1000 actinobacteria strains.</title>
        <authorList>
            <person name="Klenk H.-P."/>
        </authorList>
    </citation>
    <scope>NUCLEOTIDE SEQUENCE [LARGE SCALE GENOMIC DNA]</scope>
    <source>
        <strain evidence="1 2">DSM 15454</strain>
    </source>
</reference>
<dbReference type="CDD" id="cd00198">
    <property type="entry name" value="vWFA"/>
    <property type="match status" value="1"/>
</dbReference>
<evidence type="ECO:0000313" key="1">
    <source>
        <dbReference type="EMBL" id="MBP2375673.1"/>
    </source>
</evidence>
<dbReference type="InterPro" id="IPR036465">
    <property type="entry name" value="vWFA_dom_sf"/>
</dbReference>
<dbReference type="Proteomes" id="UP000766570">
    <property type="component" value="Unassembled WGS sequence"/>
</dbReference>
<proteinExistence type="predicted"/>
<dbReference type="Gene3D" id="3.40.50.410">
    <property type="entry name" value="von Willebrand factor, type A domain"/>
    <property type="match status" value="1"/>
</dbReference>
<comment type="caution">
    <text evidence="1">The sequence shown here is derived from an EMBL/GenBank/DDBJ whole genome shotgun (WGS) entry which is preliminary data.</text>
</comment>
<evidence type="ECO:0008006" key="3">
    <source>
        <dbReference type="Google" id="ProtNLM"/>
    </source>
</evidence>
<accession>A0ABS4WHJ8</accession>
<sequence>MTDQDLRNRLAELLLQGLEVGTGKHEEGVVDEVFRAFGLNWNDIDAAVSPKKLNRAEVLQKSAAAQLAKAAPSAEDLLNAVVRCGGRFVSMLDEVFTRLAQHSTSTSGTSDTFRLKRSGVDESSLTISPGFLERVHHLMEVLQHIPVGVMDEQALKSFTRWDNGVSYGRWPINDDHDDRLVNAVLDLAWVGPLVRQRAEADPGWTPALILWNQAHEAAALLTNAAEGLVRSHAAHLDMLAGLDIAEAAREVFGDGVADRQENYLLEEIERFRAERTFWITACPGLVLTIDQVSTIGLGDDLEVSKRPAEHYYYGSGVSDLAGFVAMRKLQIWAENQRPETEQRIFQDPAALEDWLSWVASSCQEATAWLENDVLEATSEIDFSKRIEAIEEFLNLPLWKQRDLLYEVWLLCATLDACEDAAWEVELSLLPSVDGAWVLSVGPANSPVARIHMGTDKTVILDVWREPMRTADSGILTPDLAISTPPPYVRDLFVVEAKDRIKMTVGKPLEADASLDQTKLGRKTALGVAQRYAIGLHPIATWICNHCDFRQDSDPCHNHGDAWTSIHLADQFRPGHVPEGFKQSLRIALSPAPGTMAGPATEPSQIPGLVLVVDVTGSMHSRIDSAFSTFGNVEAFPFKEFRVVLFSDHGQNEPFLVRKLGPFPAMTQLADSIGVQPRGSGGDIDEALEDAMQRCKEIVEDIGPQTVLVLTDAPPHSAVACPYQIDFSAEVQALLAFGCRILVANDWLDPNNRTWSGFVDHPDFRLAPLADLVAGWKRQ</sequence>
<dbReference type="EMBL" id="JAGIOE010000001">
    <property type="protein sequence ID" value="MBP2375673.1"/>
    <property type="molecule type" value="Genomic_DNA"/>
</dbReference>
<organism evidence="1 2">
    <name type="scientific">Paeniglutamicibacter psychrophenolicus</name>
    <dbReference type="NCBI Taxonomy" id="257454"/>
    <lineage>
        <taxon>Bacteria</taxon>
        <taxon>Bacillati</taxon>
        <taxon>Actinomycetota</taxon>
        <taxon>Actinomycetes</taxon>
        <taxon>Micrococcales</taxon>
        <taxon>Micrococcaceae</taxon>
        <taxon>Paeniglutamicibacter</taxon>
    </lineage>
</organism>
<dbReference type="RefSeq" id="WP_209909652.1">
    <property type="nucleotide sequence ID" value="NZ_BAAAMI010000016.1"/>
</dbReference>
<name>A0ABS4WHJ8_9MICC</name>
<protein>
    <recommendedName>
        <fullName evidence="3">VWA domain-containing protein</fullName>
    </recommendedName>
</protein>
<dbReference type="SUPFAM" id="SSF53300">
    <property type="entry name" value="vWA-like"/>
    <property type="match status" value="1"/>
</dbReference>
<keyword evidence="2" id="KW-1185">Reference proteome</keyword>
<evidence type="ECO:0000313" key="2">
    <source>
        <dbReference type="Proteomes" id="UP000766570"/>
    </source>
</evidence>
<gene>
    <name evidence="1" type="ORF">JOF46_003585</name>
</gene>